<dbReference type="InterPro" id="IPR001138">
    <property type="entry name" value="Zn2Cys6_DnaBD"/>
</dbReference>
<dbReference type="GO" id="GO:0045944">
    <property type="term" value="P:positive regulation of transcription by RNA polymerase II"/>
    <property type="evidence" value="ECO:0007669"/>
    <property type="project" value="TreeGrafter"/>
</dbReference>
<dbReference type="InterPro" id="IPR036864">
    <property type="entry name" value="Zn2-C6_fun-type_DNA-bd_sf"/>
</dbReference>
<feature type="domain" description="Zn(2)-C6 fungal-type" evidence="4">
    <location>
        <begin position="77"/>
        <end position="107"/>
    </location>
</feature>
<dbReference type="CDD" id="cd12148">
    <property type="entry name" value="fungal_TF_MHR"/>
    <property type="match status" value="1"/>
</dbReference>
<keyword evidence="6" id="KW-1185">Reference proteome</keyword>
<dbReference type="SUPFAM" id="SSF57701">
    <property type="entry name" value="Zn2/Cys6 DNA-binding domain"/>
    <property type="match status" value="1"/>
</dbReference>
<dbReference type="PANTHER" id="PTHR37534">
    <property type="entry name" value="TRANSCRIPTIONAL ACTIVATOR PROTEIN UGA3"/>
    <property type="match status" value="1"/>
</dbReference>
<dbReference type="AlphaFoldDB" id="A0A8H4URG7"/>
<name>A0A8H4URG7_9HYPO</name>
<proteinExistence type="predicted"/>
<accession>A0A8H4URG7</accession>
<dbReference type="OrthoDB" id="4078573at2759"/>
<protein>
    <recommendedName>
        <fullName evidence="4">Zn(2)-C6 fungal-type domain-containing protein</fullName>
    </recommendedName>
</protein>
<comment type="caution">
    <text evidence="5">The sequence shown here is derived from an EMBL/GenBank/DDBJ whole genome shotgun (WGS) entry which is preliminary data.</text>
</comment>
<evidence type="ECO:0000313" key="6">
    <source>
        <dbReference type="Proteomes" id="UP000635477"/>
    </source>
</evidence>
<keyword evidence="2" id="KW-0539">Nucleus</keyword>
<comment type="subcellular location">
    <subcellularLocation>
        <location evidence="1">Nucleus</location>
    </subcellularLocation>
</comment>
<sequence>MSFPQDWHGYSSVPFTTETINSGFNSPLDFADSHPARFPVPGDSQHPSVESPEGVTAQGQRRTSTSTPAKGKRVRTGCLTCRERHLKCDEAIPDCMNCRKRGRECKRGVRLNFLEINLHRPASVPAPKEWAVEFQDESRDIASEYKGGLGRYAPYDPGCDNPDDHEEVKPLRMEEGYQEPVAATDRPQSSSRRLPVYNQEPTTPRAPGTPVWQHHEDAVKLENIDASGGLVSDVSNIATPSSSTHSTTTPRLDSVQEQLIAMRSRPSPRPISFGANIEREMPHLEKPPRFERVPLEQHLQDNPLQRLPSEMTEPTGRHVLSSTEEVYYMQVFVEEVAVWMDSFNKDKGFGRNIPHHALKSTMLLNALLACGAKHTSLVSPENHDKALFYYNTATTQLLRSLQNPDRNTAECATTAIVLNVYEIMSEKPAQRMSHIAGSRALIRECGWNATSTGIGSACFWLNIGIEVLNCLATNWQTTWNPDEWGMDFDFSARNDRSDVADQQVWVHRILYMVAKVANFRGARIRSEDMNPRDEQLWIASRVSQWHELKNLCDDWNNNCPRTMHPFGYVKPSKTKARALFPRIWLIQREATVGRLLYHAAQCILSQTHPLEPTTFTERMRILQLYHAHQVCGIVAHTADRGVAIVAIRCLAIAGAVLINPNEQAEVLDMLDKIGATSGWRLGAVEMDLKKAWGWERVKLPLLDTHVEPGQDHAAILVRRASATITPARVSTPPMMAPVGTKTPVNPLSFADFKLPNHPYQNWYEPPNRTGPSNPPLL</sequence>
<dbReference type="GO" id="GO:0000981">
    <property type="term" value="F:DNA-binding transcription factor activity, RNA polymerase II-specific"/>
    <property type="evidence" value="ECO:0007669"/>
    <property type="project" value="InterPro"/>
</dbReference>
<dbReference type="PANTHER" id="PTHR37534:SF40">
    <property type="entry name" value="ZN(2)-C6 FUNGAL-TYPE DOMAIN-CONTAINING PROTEIN"/>
    <property type="match status" value="1"/>
</dbReference>
<dbReference type="PROSITE" id="PS50048">
    <property type="entry name" value="ZN2_CY6_FUNGAL_2"/>
    <property type="match status" value="1"/>
</dbReference>
<reference evidence="5" key="1">
    <citation type="journal article" date="2020" name="BMC Genomics">
        <title>Correction to: Identification and distribution of gene clusters required for synthesis of sphingolipid metabolism inhibitors in diverse species of the filamentous fungus Fusarium.</title>
        <authorList>
            <person name="Kim H.S."/>
            <person name="Lohmar J.M."/>
            <person name="Busman M."/>
            <person name="Brown D.W."/>
            <person name="Naumann T.A."/>
            <person name="Divon H.H."/>
            <person name="Lysoe E."/>
            <person name="Uhlig S."/>
            <person name="Proctor R.H."/>
        </authorList>
    </citation>
    <scope>NUCLEOTIDE SEQUENCE</scope>
    <source>
        <strain evidence="5">NRRL 22465</strain>
    </source>
</reference>
<evidence type="ECO:0000259" key="4">
    <source>
        <dbReference type="PROSITE" id="PS50048"/>
    </source>
</evidence>
<evidence type="ECO:0000256" key="2">
    <source>
        <dbReference type="ARBA" id="ARBA00023242"/>
    </source>
</evidence>
<feature type="region of interest" description="Disordered" evidence="3">
    <location>
        <begin position="173"/>
        <end position="211"/>
    </location>
</feature>
<dbReference type="PROSITE" id="PS00463">
    <property type="entry name" value="ZN2_CY6_FUNGAL_1"/>
    <property type="match status" value="1"/>
</dbReference>
<organism evidence="5 6">
    <name type="scientific">Fusarium zealandicum</name>
    <dbReference type="NCBI Taxonomy" id="1053134"/>
    <lineage>
        <taxon>Eukaryota</taxon>
        <taxon>Fungi</taxon>
        <taxon>Dikarya</taxon>
        <taxon>Ascomycota</taxon>
        <taxon>Pezizomycotina</taxon>
        <taxon>Sordariomycetes</taxon>
        <taxon>Hypocreomycetidae</taxon>
        <taxon>Hypocreales</taxon>
        <taxon>Nectriaceae</taxon>
        <taxon>Fusarium</taxon>
        <taxon>Fusarium staphyleae species complex</taxon>
    </lineage>
</organism>
<dbReference type="CDD" id="cd00067">
    <property type="entry name" value="GAL4"/>
    <property type="match status" value="1"/>
</dbReference>
<dbReference type="EMBL" id="JABEYC010000136">
    <property type="protein sequence ID" value="KAF4982062.1"/>
    <property type="molecule type" value="Genomic_DNA"/>
</dbReference>
<dbReference type="SMART" id="SM00066">
    <property type="entry name" value="GAL4"/>
    <property type="match status" value="1"/>
</dbReference>
<feature type="compositionally biased region" description="Polar residues" evidence="3">
    <location>
        <begin position="57"/>
        <end position="68"/>
    </location>
</feature>
<gene>
    <name evidence="5" type="ORF">FZEAL_2249</name>
</gene>
<dbReference type="GO" id="GO:0000976">
    <property type="term" value="F:transcription cis-regulatory region binding"/>
    <property type="evidence" value="ECO:0007669"/>
    <property type="project" value="TreeGrafter"/>
</dbReference>
<dbReference type="Pfam" id="PF00172">
    <property type="entry name" value="Zn_clus"/>
    <property type="match status" value="1"/>
</dbReference>
<evidence type="ECO:0000256" key="1">
    <source>
        <dbReference type="ARBA" id="ARBA00004123"/>
    </source>
</evidence>
<feature type="region of interest" description="Disordered" evidence="3">
    <location>
        <begin position="26"/>
        <end position="71"/>
    </location>
</feature>
<reference evidence="5" key="2">
    <citation type="submission" date="2020-05" db="EMBL/GenBank/DDBJ databases">
        <authorList>
            <person name="Kim H.-S."/>
            <person name="Proctor R.H."/>
            <person name="Brown D.W."/>
        </authorList>
    </citation>
    <scope>NUCLEOTIDE SEQUENCE</scope>
    <source>
        <strain evidence="5">NRRL 22465</strain>
    </source>
</reference>
<evidence type="ECO:0000256" key="3">
    <source>
        <dbReference type="SAM" id="MobiDB-lite"/>
    </source>
</evidence>
<dbReference type="GO" id="GO:0005634">
    <property type="term" value="C:nucleus"/>
    <property type="evidence" value="ECO:0007669"/>
    <property type="project" value="UniProtKB-SubCell"/>
</dbReference>
<evidence type="ECO:0000313" key="5">
    <source>
        <dbReference type="EMBL" id="KAF4982062.1"/>
    </source>
</evidence>
<dbReference type="Proteomes" id="UP000635477">
    <property type="component" value="Unassembled WGS sequence"/>
</dbReference>
<dbReference type="Gene3D" id="4.10.240.10">
    <property type="entry name" value="Zn(2)-C6 fungal-type DNA-binding domain"/>
    <property type="match status" value="1"/>
</dbReference>
<dbReference type="InterPro" id="IPR021858">
    <property type="entry name" value="Fun_TF"/>
</dbReference>
<dbReference type="Pfam" id="PF11951">
    <property type="entry name" value="Fungal_trans_2"/>
    <property type="match status" value="1"/>
</dbReference>
<dbReference type="GO" id="GO:0008270">
    <property type="term" value="F:zinc ion binding"/>
    <property type="evidence" value="ECO:0007669"/>
    <property type="project" value="InterPro"/>
</dbReference>